<dbReference type="PANTHER" id="PTHR13586:SF0">
    <property type="entry name" value="TRAILER HITCH, ISOFORM H"/>
    <property type="match status" value="1"/>
</dbReference>
<keyword evidence="2" id="KW-1185">Reference proteome</keyword>
<dbReference type="CDD" id="cd01736">
    <property type="entry name" value="LSm14_N"/>
    <property type="match status" value="1"/>
</dbReference>
<feature type="domain" description="Lsm14-like N-terminal" evidence="1">
    <location>
        <begin position="3"/>
        <end position="100"/>
    </location>
</feature>
<dbReference type="WBParaSite" id="PgE308_g001_t02">
    <property type="protein sequence ID" value="PgE308_g001_t02"/>
    <property type="gene ID" value="PgE308_g001"/>
</dbReference>
<dbReference type="GO" id="GO:0034063">
    <property type="term" value="P:stress granule assembly"/>
    <property type="evidence" value="ECO:0007669"/>
    <property type="project" value="TreeGrafter"/>
</dbReference>
<dbReference type="Proteomes" id="UP000887569">
    <property type="component" value="Unplaced"/>
</dbReference>
<evidence type="ECO:0000313" key="4">
    <source>
        <dbReference type="WBParaSite" id="PgE308_g001_t02"/>
    </source>
</evidence>
<dbReference type="WBParaSite" id="PgE308_g001_t01">
    <property type="protein sequence ID" value="PgE308_g001_t01"/>
    <property type="gene ID" value="PgE308_g001"/>
</dbReference>
<reference evidence="3 4" key="1">
    <citation type="submission" date="2022-11" db="UniProtKB">
        <authorList>
            <consortium name="WormBaseParasite"/>
        </authorList>
    </citation>
    <scope>IDENTIFICATION</scope>
</reference>
<accession>A0A915A3F0</accession>
<dbReference type="SUPFAM" id="SSF50182">
    <property type="entry name" value="Sm-like ribonucleoproteins"/>
    <property type="match status" value="1"/>
</dbReference>
<proteinExistence type="predicted"/>
<evidence type="ECO:0000313" key="2">
    <source>
        <dbReference type="Proteomes" id="UP000887569"/>
    </source>
</evidence>
<name>A0A915A3F0_PARUN</name>
<dbReference type="Pfam" id="PF12701">
    <property type="entry name" value="LSM14"/>
    <property type="match status" value="1"/>
</dbReference>
<dbReference type="GO" id="GO:0000932">
    <property type="term" value="C:P-body"/>
    <property type="evidence" value="ECO:0007669"/>
    <property type="project" value="TreeGrafter"/>
</dbReference>
<dbReference type="GO" id="GO:0003729">
    <property type="term" value="F:mRNA binding"/>
    <property type="evidence" value="ECO:0007669"/>
    <property type="project" value="TreeGrafter"/>
</dbReference>
<protein>
    <submittedName>
        <fullName evidence="3 4">Lsm14-like N-terminal domain-containing protein</fullName>
    </submittedName>
</protein>
<dbReference type="SMART" id="SM01271">
    <property type="entry name" value="LSM14"/>
    <property type="match status" value="1"/>
</dbReference>
<evidence type="ECO:0000259" key="1">
    <source>
        <dbReference type="SMART" id="SM01271"/>
    </source>
</evidence>
<dbReference type="GO" id="GO:0033962">
    <property type="term" value="P:P-body assembly"/>
    <property type="evidence" value="ECO:0007669"/>
    <property type="project" value="TreeGrafter"/>
</dbReference>
<dbReference type="InterPro" id="IPR010920">
    <property type="entry name" value="LSM_dom_sf"/>
</dbReference>
<organism evidence="2 4">
    <name type="scientific">Parascaris univalens</name>
    <name type="common">Nematode worm</name>
    <dbReference type="NCBI Taxonomy" id="6257"/>
    <lineage>
        <taxon>Eukaryota</taxon>
        <taxon>Metazoa</taxon>
        <taxon>Ecdysozoa</taxon>
        <taxon>Nematoda</taxon>
        <taxon>Chromadorea</taxon>
        <taxon>Rhabditida</taxon>
        <taxon>Spirurina</taxon>
        <taxon>Ascaridomorpha</taxon>
        <taxon>Ascaridoidea</taxon>
        <taxon>Ascarididae</taxon>
        <taxon>Parascaris</taxon>
    </lineage>
</organism>
<dbReference type="InterPro" id="IPR025609">
    <property type="entry name" value="Lsm14-like_N"/>
</dbReference>
<dbReference type="AlphaFoldDB" id="A0A915A3F0"/>
<dbReference type="Gene3D" id="2.30.30.100">
    <property type="match status" value="1"/>
</dbReference>
<evidence type="ECO:0000313" key="3">
    <source>
        <dbReference type="WBParaSite" id="PgE308_g001_t01"/>
    </source>
</evidence>
<sequence>MIAARQAPFIGSKLSVVSKRGIRYEGILYTVDPTESIIVLAEVRCFGTEDRITRNPFAGSDNIYEYIVFNTADIDEVVVYEARKFASGLPHDPAIVKISQYRVPNACVSEQNAFERQHSQLIGCTRHLLPPSIYLWQDYPGSRGTGGSCQFWQISDRSRESRSRKTRTGKQGANTGFVDYNFEKANKRFDEFLELGRERKRTSKGISLCHIHNFL</sequence>
<dbReference type="PANTHER" id="PTHR13586">
    <property type="entry name" value="SCD6 PROTEIN-RELATED"/>
    <property type="match status" value="1"/>
</dbReference>